<feature type="region of interest" description="Disordered" evidence="7">
    <location>
        <begin position="1"/>
        <end position="44"/>
    </location>
</feature>
<dbReference type="PANTHER" id="PTHR30473">
    <property type="entry name" value="PROTEIN PHOH"/>
    <property type="match status" value="1"/>
</dbReference>
<gene>
    <name evidence="9" type="ORF">SAMN06893096_11189</name>
</gene>
<sequence length="380" mass="40655">MPDSSSNVPVPGAPTSREASAQAAAADGHLGAPAAGPGDAPTAVRTTITVPDSVSMVALLGSGDELLRLVEEAVDTDVHVRGNEIAVTGRPADNAFAVAVFDELIALLGTGQALRPDSVRRVIGMLRAGGSERPADVLSLDIISRRGRTIRPKTLNQKRYVDAIDTHTVVFGIGPAGTGKTYLAMAKAVQALQTKQVNRIILTRPAVEAGERLGYLPGTLSEKIDPYLRPLYDALHDMVDPESIPRLMQSGTIEVAPLAYMRGRTLNDAFVILDEAQNTTAEQMKMFLTRLGFGSKIVVTGDVTQVDLPGGAQSGLRIVREILDGIEDVHFSHLTSSDVVRHRLVGDIVDAYERWDAANDQRPASAQQPVRPTRPRRQGS</sequence>
<evidence type="ECO:0000256" key="7">
    <source>
        <dbReference type="SAM" id="MobiDB-lite"/>
    </source>
</evidence>
<dbReference type="Gene3D" id="3.40.50.300">
    <property type="entry name" value="P-loop containing nucleotide triphosphate hydrolases"/>
    <property type="match status" value="1"/>
</dbReference>
<dbReference type="InterPro" id="IPR051451">
    <property type="entry name" value="PhoH2-like"/>
</dbReference>
<organism evidence="9 10">
    <name type="scientific">Geodermatophilus pulveris</name>
    <dbReference type="NCBI Taxonomy" id="1564159"/>
    <lineage>
        <taxon>Bacteria</taxon>
        <taxon>Bacillati</taxon>
        <taxon>Actinomycetota</taxon>
        <taxon>Actinomycetes</taxon>
        <taxon>Geodermatophilales</taxon>
        <taxon>Geodermatophilaceae</taxon>
        <taxon>Geodermatophilus</taxon>
    </lineage>
</organism>
<dbReference type="EMBL" id="FZOO01000011">
    <property type="protein sequence ID" value="SNS95381.1"/>
    <property type="molecule type" value="Genomic_DNA"/>
</dbReference>
<dbReference type="InterPro" id="IPR027417">
    <property type="entry name" value="P-loop_NTPase"/>
</dbReference>
<feature type="domain" description="PhoH-like protein" evidence="8">
    <location>
        <begin position="150"/>
        <end position="353"/>
    </location>
</feature>
<accession>A0A239IP99</accession>
<name>A0A239IP99_9ACTN</name>
<dbReference type="GO" id="GO:0005524">
    <property type="term" value="F:ATP binding"/>
    <property type="evidence" value="ECO:0007669"/>
    <property type="project" value="UniProtKB-KW"/>
</dbReference>
<evidence type="ECO:0000256" key="5">
    <source>
        <dbReference type="ARBA" id="ARBA00022840"/>
    </source>
</evidence>
<evidence type="ECO:0000256" key="2">
    <source>
        <dbReference type="ARBA" id="ARBA00010393"/>
    </source>
</evidence>
<keyword evidence="10" id="KW-1185">Reference proteome</keyword>
<evidence type="ECO:0000256" key="4">
    <source>
        <dbReference type="ARBA" id="ARBA00022741"/>
    </source>
</evidence>
<evidence type="ECO:0000313" key="10">
    <source>
        <dbReference type="Proteomes" id="UP000198373"/>
    </source>
</evidence>
<dbReference type="InterPro" id="IPR003714">
    <property type="entry name" value="PhoH"/>
</dbReference>
<dbReference type="Pfam" id="PF02562">
    <property type="entry name" value="PhoH"/>
    <property type="match status" value="1"/>
</dbReference>
<proteinExistence type="inferred from homology"/>
<keyword evidence="3" id="KW-0963">Cytoplasm</keyword>
<dbReference type="SUPFAM" id="SSF52540">
    <property type="entry name" value="P-loop containing nucleoside triphosphate hydrolases"/>
    <property type="match status" value="1"/>
</dbReference>
<keyword evidence="5" id="KW-0067">ATP-binding</keyword>
<feature type="compositionally biased region" description="Low complexity" evidence="7">
    <location>
        <begin position="13"/>
        <end position="43"/>
    </location>
</feature>
<protein>
    <recommendedName>
        <fullName evidence="6">PhoH-like protein</fullName>
    </recommendedName>
</protein>
<comment type="subcellular location">
    <subcellularLocation>
        <location evidence="1">Cytoplasm</location>
    </subcellularLocation>
</comment>
<comment type="similarity">
    <text evidence="2">Belongs to the PhoH family.</text>
</comment>
<evidence type="ECO:0000256" key="6">
    <source>
        <dbReference type="ARBA" id="ARBA00039970"/>
    </source>
</evidence>
<evidence type="ECO:0000259" key="8">
    <source>
        <dbReference type="Pfam" id="PF02562"/>
    </source>
</evidence>
<dbReference type="AlphaFoldDB" id="A0A239IP99"/>
<evidence type="ECO:0000256" key="1">
    <source>
        <dbReference type="ARBA" id="ARBA00004496"/>
    </source>
</evidence>
<dbReference type="GO" id="GO:0005829">
    <property type="term" value="C:cytosol"/>
    <property type="evidence" value="ECO:0007669"/>
    <property type="project" value="TreeGrafter"/>
</dbReference>
<dbReference type="PANTHER" id="PTHR30473:SF1">
    <property type="entry name" value="PHOH-LIKE PROTEIN"/>
    <property type="match status" value="1"/>
</dbReference>
<dbReference type="FunFam" id="3.40.50.300:FF:000013">
    <property type="entry name" value="PhoH family ATPase"/>
    <property type="match status" value="1"/>
</dbReference>
<keyword evidence="4" id="KW-0547">Nucleotide-binding</keyword>
<evidence type="ECO:0000313" key="9">
    <source>
        <dbReference type="EMBL" id="SNS95381.1"/>
    </source>
</evidence>
<evidence type="ECO:0000256" key="3">
    <source>
        <dbReference type="ARBA" id="ARBA00022490"/>
    </source>
</evidence>
<feature type="region of interest" description="Disordered" evidence="7">
    <location>
        <begin position="359"/>
        <end position="380"/>
    </location>
</feature>
<reference evidence="10" key="1">
    <citation type="submission" date="2017-06" db="EMBL/GenBank/DDBJ databases">
        <authorList>
            <person name="Varghese N."/>
            <person name="Submissions S."/>
        </authorList>
    </citation>
    <scope>NUCLEOTIDE SEQUENCE [LARGE SCALE GENOMIC DNA]</scope>
    <source>
        <strain evidence="10">DSM 46839</strain>
    </source>
</reference>
<dbReference type="Proteomes" id="UP000198373">
    <property type="component" value="Unassembled WGS sequence"/>
</dbReference>